<dbReference type="Proteomes" id="UP001183809">
    <property type="component" value="Unassembled WGS sequence"/>
</dbReference>
<organism evidence="1 2">
    <name type="scientific">Streptomyces gibsoniae</name>
    <dbReference type="NCBI Taxonomy" id="3075529"/>
    <lineage>
        <taxon>Bacteria</taxon>
        <taxon>Bacillati</taxon>
        <taxon>Actinomycetota</taxon>
        <taxon>Actinomycetes</taxon>
        <taxon>Kitasatosporales</taxon>
        <taxon>Streptomycetaceae</taxon>
        <taxon>Streptomyces</taxon>
    </lineage>
</organism>
<proteinExistence type="predicted"/>
<sequence length="131" mass="14596">MTGAVAVHSSSRFMRFEQLVELGGDRLTPSEGVERPFQQAAGPVSYRERHYGSPPQVWVIWVTFHTAPRRIGRLDRVRLLIHAALITGYAQTSHECRLAARKDAPQMLPQLHVVHTCAGSLCCHALSNETP</sequence>
<gene>
    <name evidence="1" type="ORF">RM764_39385</name>
</gene>
<name>A0ABU2U6Z0_9ACTN</name>
<evidence type="ECO:0000313" key="2">
    <source>
        <dbReference type="Proteomes" id="UP001183809"/>
    </source>
</evidence>
<reference evidence="2" key="1">
    <citation type="submission" date="2023-07" db="EMBL/GenBank/DDBJ databases">
        <title>30 novel species of actinomycetes from the DSMZ collection.</title>
        <authorList>
            <person name="Nouioui I."/>
        </authorList>
    </citation>
    <scope>NUCLEOTIDE SEQUENCE [LARGE SCALE GENOMIC DNA]</scope>
    <source>
        <strain evidence="2">DSM 41699</strain>
    </source>
</reference>
<evidence type="ECO:0000313" key="1">
    <source>
        <dbReference type="EMBL" id="MDT0468971.1"/>
    </source>
</evidence>
<dbReference type="EMBL" id="JAVREY010000089">
    <property type="protein sequence ID" value="MDT0468971.1"/>
    <property type="molecule type" value="Genomic_DNA"/>
</dbReference>
<keyword evidence="2" id="KW-1185">Reference proteome</keyword>
<protein>
    <submittedName>
        <fullName evidence="1">Uncharacterized protein</fullName>
    </submittedName>
</protein>
<dbReference type="RefSeq" id="WP_311700410.1">
    <property type="nucleotide sequence ID" value="NZ_JAVREY010000089.1"/>
</dbReference>
<accession>A0ABU2U6Z0</accession>
<comment type="caution">
    <text evidence="1">The sequence shown here is derived from an EMBL/GenBank/DDBJ whole genome shotgun (WGS) entry which is preliminary data.</text>
</comment>